<sequence length="49" mass="5777">MYVCVCVCFCVCLIIPWVYNGSMLIMHRTIYVSQKSSTHQELMSRKVFQ</sequence>
<accession>A0A0E9VRK0</accession>
<organism evidence="1">
    <name type="scientific">Anguilla anguilla</name>
    <name type="common">European freshwater eel</name>
    <name type="synonym">Muraena anguilla</name>
    <dbReference type="NCBI Taxonomy" id="7936"/>
    <lineage>
        <taxon>Eukaryota</taxon>
        <taxon>Metazoa</taxon>
        <taxon>Chordata</taxon>
        <taxon>Craniata</taxon>
        <taxon>Vertebrata</taxon>
        <taxon>Euteleostomi</taxon>
        <taxon>Actinopterygii</taxon>
        <taxon>Neopterygii</taxon>
        <taxon>Teleostei</taxon>
        <taxon>Anguilliformes</taxon>
        <taxon>Anguillidae</taxon>
        <taxon>Anguilla</taxon>
    </lineage>
</organism>
<dbReference type="EMBL" id="GBXM01037094">
    <property type="protein sequence ID" value="JAH71483.1"/>
    <property type="molecule type" value="Transcribed_RNA"/>
</dbReference>
<proteinExistence type="predicted"/>
<evidence type="ECO:0000313" key="1">
    <source>
        <dbReference type="EMBL" id="JAH79898.1"/>
    </source>
</evidence>
<reference evidence="1" key="2">
    <citation type="journal article" date="2015" name="Fish Shellfish Immunol.">
        <title>Early steps in the European eel (Anguilla anguilla)-Vibrio vulnificus interaction in the gills: Role of the RtxA13 toxin.</title>
        <authorList>
            <person name="Callol A."/>
            <person name="Pajuelo D."/>
            <person name="Ebbesson L."/>
            <person name="Teles M."/>
            <person name="MacKenzie S."/>
            <person name="Amaro C."/>
        </authorList>
    </citation>
    <scope>NUCLEOTIDE SEQUENCE</scope>
</reference>
<dbReference type="EMBL" id="GBXM01028679">
    <property type="protein sequence ID" value="JAH79898.1"/>
    <property type="molecule type" value="Transcribed_RNA"/>
</dbReference>
<name>A0A0E9VRK0_ANGAN</name>
<protein>
    <submittedName>
        <fullName evidence="1">Uncharacterized protein</fullName>
    </submittedName>
</protein>
<reference evidence="1" key="1">
    <citation type="submission" date="2014-11" db="EMBL/GenBank/DDBJ databases">
        <authorList>
            <person name="Amaro Gonzalez C."/>
        </authorList>
    </citation>
    <scope>NUCLEOTIDE SEQUENCE</scope>
</reference>
<dbReference type="EMBL" id="GBXM01027855">
    <property type="protein sequence ID" value="JAH80722.1"/>
    <property type="molecule type" value="Transcribed_RNA"/>
</dbReference>
<dbReference type="AlphaFoldDB" id="A0A0E9VRK0"/>